<dbReference type="InterPro" id="IPR003675">
    <property type="entry name" value="Rce1/LyrA-like_dom"/>
</dbReference>
<gene>
    <name evidence="3" type="ORF">SMSP2_00750</name>
</gene>
<dbReference type="GO" id="GO:0080120">
    <property type="term" value="P:CAAX-box protein maturation"/>
    <property type="evidence" value="ECO:0007669"/>
    <property type="project" value="UniProtKB-ARBA"/>
</dbReference>
<feature type="transmembrane region" description="Helical" evidence="1">
    <location>
        <begin position="118"/>
        <end position="139"/>
    </location>
</feature>
<feature type="transmembrane region" description="Helical" evidence="1">
    <location>
        <begin position="151"/>
        <end position="170"/>
    </location>
</feature>
<dbReference type="OrthoDB" id="265207at2"/>
<dbReference type="KEGG" id="pbas:SMSP2_00750"/>
<evidence type="ECO:0000313" key="4">
    <source>
        <dbReference type="Proteomes" id="UP000188181"/>
    </source>
</evidence>
<dbReference type="STRING" id="1851148.SMSP2_00750"/>
<evidence type="ECO:0000259" key="2">
    <source>
        <dbReference type="Pfam" id="PF02517"/>
    </source>
</evidence>
<accession>A0A1Q2MDR2</accession>
<dbReference type="Proteomes" id="UP000188181">
    <property type="component" value="Chromosome"/>
</dbReference>
<sequence length="230" mass="25418">MQINKKKLSGAALAMILPAPSIGVITAMILMPGTVVGRVVFFFCKIWLLALPVLWQLVVDRKSLSISKPRQGGFALAFVTGAVMGLAVIAAYLFLGRFLIEPQTLKDMAAQNGLDRPAIYIAGALYWITINSVLEEYVWRWFVFKKCSDIFSTKTAIAASAAGFTLHHIFAMQIYFNWFVTLAAAAGIFIGGGVWSWLYLRYKSVWPGYVSHAIVDLAVFGVGWHLIFCV</sequence>
<keyword evidence="1" id="KW-1133">Transmembrane helix</keyword>
<dbReference type="GO" id="GO:0004175">
    <property type="term" value="F:endopeptidase activity"/>
    <property type="evidence" value="ECO:0007669"/>
    <property type="project" value="UniProtKB-ARBA"/>
</dbReference>
<reference evidence="4" key="1">
    <citation type="submission" date="2017-02" db="EMBL/GenBank/DDBJ databases">
        <title>Comparative genomics and description of representatives of a novel lineage of planctomycetes thriving in anoxic sediments.</title>
        <authorList>
            <person name="Spring S."/>
            <person name="Bunk B."/>
            <person name="Sproer C."/>
        </authorList>
    </citation>
    <scope>NUCLEOTIDE SEQUENCE [LARGE SCALE GENOMIC DNA]</scope>
    <source>
        <strain evidence="4">SM-Chi-D1</strain>
    </source>
</reference>
<feature type="transmembrane region" description="Helical" evidence="1">
    <location>
        <begin position="209"/>
        <end position="227"/>
    </location>
</feature>
<evidence type="ECO:0000256" key="1">
    <source>
        <dbReference type="SAM" id="Phobius"/>
    </source>
</evidence>
<protein>
    <submittedName>
        <fullName evidence="3">CAAX amino terminal protease self-immunity</fullName>
    </submittedName>
</protein>
<feature type="transmembrane region" description="Helical" evidence="1">
    <location>
        <begin position="39"/>
        <end position="59"/>
    </location>
</feature>
<organism evidence="3 4">
    <name type="scientific">Limihaloglobus sulfuriphilus</name>
    <dbReference type="NCBI Taxonomy" id="1851148"/>
    <lineage>
        <taxon>Bacteria</taxon>
        <taxon>Pseudomonadati</taxon>
        <taxon>Planctomycetota</taxon>
        <taxon>Phycisphaerae</taxon>
        <taxon>Sedimentisphaerales</taxon>
        <taxon>Sedimentisphaeraceae</taxon>
        <taxon>Limihaloglobus</taxon>
    </lineage>
</organism>
<feature type="transmembrane region" description="Helical" evidence="1">
    <location>
        <begin position="71"/>
        <end position="95"/>
    </location>
</feature>
<evidence type="ECO:0000313" key="3">
    <source>
        <dbReference type="EMBL" id="AQQ70402.1"/>
    </source>
</evidence>
<dbReference type="GO" id="GO:0006508">
    <property type="term" value="P:proteolysis"/>
    <property type="evidence" value="ECO:0007669"/>
    <property type="project" value="UniProtKB-KW"/>
</dbReference>
<feature type="transmembrane region" description="Helical" evidence="1">
    <location>
        <begin position="12"/>
        <end position="33"/>
    </location>
</feature>
<keyword evidence="4" id="KW-1185">Reference proteome</keyword>
<feature type="transmembrane region" description="Helical" evidence="1">
    <location>
        <begin position="176"/>
        <end position="200"/>
    </location>
</feature>
<feature type="domain" description="CAAX prenyl protease 2/Lysostaphin resistance protein A-like" evidence="2">
    <location>
        <begin position="121"/>
        <end position="217"/>
    </location>
</feature>
<keyword evidence="1" id="KW-0812">Transmembrane</keyword>
<dbReference type="EMBL" id="CP019646">
    <property type="protein sequence ID" value="AQQ70402.1"/>
    <property type="molecule type" value="Genomic_DNA"/>
</dbReference>
<keyword evidence="3" id="KW-0378">Hydrolase</keyword>
<keyword evidence="1" id="KW-0472">Membrane</keyword>
<keyword evidence="3" id="KW-0645">Protease</keyword>
<dbReference type="AlphaFoldDB" id="A0A1Q2MDR2"/>
<proteinExistence type="predicted"/>
<dbReference type="Pfam" id="PF02517">
    <property type="entry name" value="Rce1-like"/>
    <property type="match status" value="1"/>
</dbReference>
<dbReference type="RefSeq" id="WP_146682671.1">
    <property type="nucleotide sequence ID" value="NZ_CP019646.1"/>
</dbReference>
<name>A0A1Q2MDR2_9BACT</name>